<name>A0AAW5RCR7_ACIJU</name>
<organism evidence="1 2">
    <name type="scientific">Acinetobacter junii</name>
    <dbReference type="NCBI Taxonomy" id="40215"/>
    <lineage>
        <taxon>Bacteria</taxon>
        <taxon>Pseudomonadati</taxon>
        <taxon>Pseudomonadota</taxon>
        <taxon>Gammaproteobacteria</taxon>
        <taxon>Moraxellales</taxon>
        <taxon>Moraxellaceae</taxon>
        <taxon>Acinetobacter</taxon>
    </lineage>
</organism>
<reference evidence="1" key="1">
    <citation type="submission" date="2021-06" db="EMBL/GenBank/DDBJ databases">
        <title>Propagation of a rapidly emergent carbapenem-resistant Acinetobacter baumannii lineage by various extra-hospital transmission networks.</title>
        <authorList>
            <person name="Calix J."/>
        </authorList>
    </citation>
    <scope>NUCLEOTIDE SEQUENCE</scope>
    <source>
        <strain evidence="1">WU_MDCI_Aw63</strain>
    </source>
</reference>
<evidence type="ECO:0000313" key="2">
    <source>
        <dbReference type="Proteomes" id="UP001208534"/>
    </source>
</evidence>
<evidence type="ECO:0000313" key="1">
    <source>
        <dbReference type="EMBL" id="MCU4398524.1"/>
    </source>
</evidence>
<dbReference type="AlphaFoldDB" id="A0AAW5RCR7"/>
<accession>A0AAW5RCR7</accession>
<dbReference type="EMBL" id="JAHPRE010000103">
    <property type="protein sequence ID" value="MCU4398524.1"/>
    <property type="molecule type" value="Genomic_DNA"/>
</dbReference>
<proteinExistence type="predicted"/>
<protein>
    <submittedName>
        <fullName evidence="1">DUF4747 family protein</fullName>
    </submittedName>
</protein>
<comment type="caution">
    <text evidence="1">The sequence shown here is derived from an EMBL/GenBank/DDBJ whole genome shotgun (WGS) entry which is preliminary data.</text>
</comment>
<dbReference type="InterPro" id="IPR031832">
    <property type="entry name" value="DUF4747"/>
</dbReference>
<sequence length="301" mass="34831">MCNKAGSRSCSVLYTAFDVQIFSDEVSTKTYVDLFLDLSGNLREVPLQARSNYVKFDSIKPLNEDKLEHGFRCEIFKSTGLTSNFRDTVESQNVKLDTNRYIPTNYKANPKDFSAVFYPSERKIICELSFKKNKTAHAIVEEFLKKLVNTPTLNNKFKRIEITPIYEKITADDINHNKTLTYVEAVINNIPDSFDDLNIVLSDKDRIFLKSLADSNLESYSQVLKSKKAKFLELTDLNKDFIRLAIEYGFVKFHYKNIDNLTEKKSTLNISPFTKRLKIFPEDVYGDFLIRETRKIAEQLS</sequence>
<dbReference type="Proteomes" id="UP001208534">
    <property type="component" value="Unassembled WGS sequence"/>
</dbReference>
<dbReference type="Pfam" id="PF15931">
    <property type="entry name" value="DUF4747"/>
    <property type="match status" value="1"/>
</dbReference>
<gene>
    <name evidence="1" type="ORF">KTH64_16620</name>
</gene>